<keyword evidence="2" id="KW-1185">Reference proteome</keyword>
<proteinExistence type="predicted"/>
<evidence type="ECO:0000313" key="1">
    <source>
        <dbReference type="EMBL" id="KTD11844.1"/>
    </source>
</evidence>
<name>A0ABR5R6G1_9GAMM</name>
<dbReference type="Proteomes" id="UP000054691">
    <property type="component" value="Unassembled WGS sequence"/>
</dbReference>
<gene>
    <name evidence="1" type="ORF">Lgra_1302</name>
</gene>
<dbReference type="EMBL" id="LNYE01000020">
    <property type="protein sequence ID" value="KTD11844.1"/>
    <property type="molecule type" value="Genomic_DNA"/>
</dbReference>
<organism evidence="1 2">
    <name type="scientific">Legionella gratiana</name>
    <dbReference type="NCBI Taxonomy" id="45066"/>
    <lineage>
        <taxon>Bacteria</taxon>
        <taxon>Pseudomonadati</taxon>
        <taxon>Pseudomonadota</taxon>
        <taxon>Gammaproteobacteria</taxon>
        <taxon>Legionellales</taxon>
        <taxon>Legionellaceae</taxon>
        <taxon>Legionella</taxon>
    </lineage>
</organism>
<reference evidence="1 2" key="1">
    <citation type="submission" date="2015-11" db="EMBL/GenBank/DDBJ databases">
        <title>Genomic analysis of 38 Legionella species identifies large and diverse effector repertoires.</title>
        <authorList>
            <person name="Burstein D."/>
            <person name="Amaro F."/>
            <person name="Zusman T."/>
            <person name="Lifshitz Z."/>
            <person name="Cohen O."/>
            <person name="Gilbert J.A."/>
            <person name="Pupko T."/>
            <person name="Shuman H.A."/>
            <person name="Segal G."/>
        </authorList>
    </citation>
    <scope>NUCLEOTIDE SEQUENCE [LARGE SCALE GENOMIC DNA]</scope>
    <source>
        <strain evidence="1 2">Lyon 8420412</strain>
    </source>
</reference>
<sequence length="92" mass="10448">MPPSNAEIAALTPYANAQKAARTNVALICTSQSRTMPRLLSCLFTYSPKFHRANYNATRMNNQRPILFANYPRKSNSVHNERVKRVEDAGFF</sequence>
<protein>
    <submittedName>
        <fullName evidence="1">Uncharacterized protein</fullName>
    </submittedName>
</protein>
<comment type="caution">
    <text evidence="1">The sequence shown here is derived from an EMBL/GenBank/DDBJ whole genome shotgun (WGS) entry which is preliminary data.</text>
</comment>
<accession>A0ABR5R6G1</accession>
<evidence type="ECO:0000313" key="2">
    <source>
        <dbReference type="Proteomes" id="UP000054691"/>
    </source>
</evidence>